<dbReference type="GO" id="GO:0003887">
    <property type="term" value="F:DNA-directed DNA polymerase activity"/>
    <property type="evidence" value="ECO:0007669"/>
    <property type="project" value="UniProtKB-KW"/>
</dbReference>
<protein>
    <recommendedName>
        <fullName evidence="2">DNA polymerase III subunit delta</fullName>
        <ecNumber evidence="1">2.7.7.7</ecNumber>
    </recommendedName>
</protein>
<keyword evidence="6" id="KW-0239">DNA-directed DNA polymerase</keyword>
<dbReference type="InterPro" id="IPR008921">
    <property type="entry name" value="DNA_pol3_clamp-load_cplx_C"/>
</dbReference>
<dbReference type="SUPFAM" id="SSF48019">
    <property type="entry name" value="post-AAA+ oligomerization domain-like"/>
    <property type="match status" value="1"/>
</dbReference>
<dbReference type="InterPro" id="IPR027417">
    <property type="entry name" value="P-loop_NTPase"/>
</dbReference>
<dbReference type="GO" id="GO:0003677">
    <property type="term" value="F:DNA binding"/>
    <property type="evidence" value="ECO:0007669"/>
    <property type="project" value="InterPro"/>
</dbReference>
<proteinExistence type="inferred from homology"/>
<keyword evidence="3 11" id="KW-0808">Transferase</keyword>
<comment type="catalytic activity">
    <reaction evidence="8">
        <text>DNA(n) + a 2'-deoxyribonucleoside 5'-triphosphate = DNA(n+1) + diphosphate</text>
        <dbReference type="Rhea" id="RHEA:22508"/>
        <dbReference type="Rhea" id="RHEA-COMP:17339"/>
        <dbReference type="Rhea" id="RHEA-COMP:17340"/>
        <dbReference type="ChEBI" id="CHEBI:33019"/>
        <dbReference type="ChEBI" id="CHEBI:61560"/>
        <dbReference type="ChEBI" id="CHEBI:173112"/>
        <dbReference type="EC" id="2.7.7.7"/>
    </reaction>
</comment>
<evidence type="ECO:0000256" key="5">
    <source>
        <dbReference type="ARBA" id="ARBA00022705"/>
    </source>
</evidence>
<dbReference type="Proteomes" id="UP000823629">
    <property type="component" value="Unassembled WGS sequence"/>
</dbReference>
<name>A0A9D9D913_9BACL</name>
<dbReference type="InterPro" id="IPR005790">
    <property type="entry name" value="DNA_polIII_delta"/>
</dbReference>
<organism evidence="11 12">
    <name type="scientific">Candidatus Scatoplasma merdavium</name>
    <dbReference type="NCBI Taxonomy" id="2840932"/>
    <lineage>
        <taxon>Bacteria</taxon>
        <taxon>Bacillati</taxon>
        <taxon>Bacillota</taxon>
        <taxon>Bacilli</taxon>
        <taxon>Bacillales</taxon>
        <taxon>Candidatus Scatoplasma</taxon>
    </lineage>
</organism>
<evidence type="ECO:0000256" key="4">
    <source>
        <dbReference type="ARBA" id="ARBA00022695"/>
    </source>
</evidence>
<evidence type="ECO:0000256" key="6">
    <source>
        <dbReference type="ARBA" id="ARBA00022932"/>
    </source>
</evidence>
<feature type="domain" description="DNA polymerase III delta N-terminal" evidence="9">
    <location>
        <begin position="3"/>
        <end position="128"/>
    </location>
</feature>
<evidence type="ECO:0000256" key="7">
    <source>
        <dbReference type="ARBA" id="ARBA00034754"/>
    </source>
</evidence>
<evidence type="ECO:0000313" key="11">
    <source>
        <dbReference type="EMBL" id="MBO8414165.1"/>
    </source>
</evidence>
<comment type="similarity">
    <text evidence="7">Belongs to the DNA polymerase HolA subunit family.</text>
</comment>
<keyword evidence="4 11" id="KW-0548">Nucleotidyltransferase</keyword>
<keyword evidence="5" id="KW-0235">DNA replication</keyword>
<evidence type="ECO:0000313" key="12">
    <source>
        <dbReference type="Proteomes" id="UP000823629"/>
    </source>
</evidence>
<feature type="domain" description="DNA polymerase III delta subunit-like C-terminal" evidence="10">
    <location>
        <begin position="198"/>
        <end position="318"/>
    </location>
</feature>
<evidence type="ECO:0000256" key="2">
    <source>
        <dbReference type="ARBA" id="ARBA00017703"/>
    </source>
</evidence>
<dbReference type="InterPro" id="IPR048466">
    <property type="entry name" value="DNA_pol3_delta-like_C"/>
</dbReference>
<dbReference type="GO" id="GO:0006261">
    <property type="term" value="P:DNA-templated DNA replication"/>
    <property type="evidence" value="ECO:0007669"/>
    <property type="project" value="TreeGrafter"/>
</dbReference>
<accession>A0A9D9D913</accession>
<dbReference type="SUPFAM" id="SSF52540">
    <property type="entry name" value="P-loop containing nucleoside triphosphate hydrolases"/>
    <property type="match status" value="1"/>
</dbReference>
<evidence type="ECO:0000256" key="1">
    <source>
        <dbReference type="ARBA" id="ARBA00012417"/>
    </source>
</evidence>
<dbReference type="Gene3D" id="3.40.50.300">
    <property type="entry name" value="P-loop containing nucleotide triphosphate hydrolases"/>
    <property type="match status" value="1"/>
</dbReference>
<gene>
    <name evidence="11" type="primary">holA</name>
    <name evidence="11" type="ORF">IAC78_01610</name>
</gene>
<dbReference type="InterPro" id="IPR010372">
    <property type="entry name" value="DNA_pol3_delta_N"/>
</dbReference>
<dbReference type="Gene3D" id="1.20.272.10">
    <property type="match status" value="1"/>
</dbReference>
<reference evidence="11" key="2">
    <citation type="journal article" date="2021" name="PeerJ">
        <title>Extensive microbial diversity within the chicken gut microbiome revealed by metagenomics and culture.</title>
        <authorList>
            <person name="Gilroy R."/>
            <person name="Ravi A."/>
            <person name="Getino M."/>
            <person name="Pursley I."/>
            <person name="Horton D.L."/>
            <person name="Alikhan N.F."/>
            <person name="Baker D."/>
            <person name="Gharbi K."/>
            <person name="Hall N."/>
            <person name="Watson M."/>
            <person name="Adriaenssens E.M."/>
            <person name="Foster-Nyarko E."/>
            <person name="Jarju S."/>
            <person name="Secka A."/>
            <person name="Antonio M."/>
            <person name="Oren A."/>
            <person name="Chaudhuri R.R."/>
            <person name="La Ragione R."/>
            <person name="Hildebrand F."/>
            <person name="Pallen M.J."/>
        </authorList>
    </citation>
    <scope>NUCLEOTIDE SEQUENCE</scope>
    <source>
        <strain evidence="11">1748</strain>
    </source>
</reference>
<dbReference type="Pfam" id="PF06144">
    <property type="entry name" value="DNA_pol3_delta"/>
    <property type="match status" value="1"/>
</dbReference>
<dbReference type="GO" id="GO:0009360">
    <property type="term" value="C:DNA polymerase III complex"/>
    <property type="evidence" value="ECO:0007669"/>
    <property type="project" value="InterPro"/>
</dbReference>
<dbReference type="NCBIfam" id="TIGR01128">
    <property type="entry name" value="holA"/>
    <property type="match status" value="1"/>
</dbReference>
<dbReference type="EC" id="2.7.7.7" evidence="1"/>
<dbReference type="EMBL" id="JADING010000047">
    <property type="protein sequence ID" value="MBO8414165.1"/>
    <property type="molecule type" value="Genomic_DNA"/>
</dbReference>
<dbReference type="AlphaFoldDB" id="A0A9D9D913"/>
<comment type="caution">
    <text evidence="11">The sequence shown here is derived from an EMBL/GenBank/DDBJ whole genome shotgun (WGS) entry which is preliminary data.</text>
</comment>
<dbReference type="Pfam" id="PF21694">
    <property type="entry name" value="DNA_pol3_delta_C"/>
    <property type="match status" value="1"/>
</dbReference>
<dbReference type="PANTHER" id="PTHR34388">
    <property type="entry name" value="DNA POLYMERASE III SUBUNIT DELTA"/>
    <property type="match status" value="1"/>
</dbReference>
<sequence length="327" mass="37159">MVYLIAGESNYQIKNRVQEEIAKLGAINDFSFSSFDLYNQVIQDALDDVQTASLFSLKKAVVVYNCFFISSQDKPPQSQVAKNDFSALSKYLDLSDPDNCLLLTCVGKINLTKGEINDKLKKKAIIIDLNSDNIQDRIKTCLAYAKRLNVIISKDAAIEVANRSEDNVSMRLNMDKLACYTSRIVMEDVDLLVKPKLEDNVFSIVESLMRFALKDAYQSLEDLFKLGNNSVRLIAVFASQFEFLYQVAKLSELGYSDNEIAKELNCKPGRLIYSHRSIANMPSSEILNVMSELQTIEDNIKFKLDDPQKSLELFVINFRKNHRIARK</sequence>
<dbReference type="PANTHER" id="PTHR34388:SF1">
    <property type="entry name" value="DNA POLYMERASE III SUBUNIT DELTA"/>
    <property type="match status" value="1"/>
</dbReference>
<evidence type="ECO:0000259" key="9">
    <source>
        <dbReference type="Pfam" id="PF06144"/>
    </source>
</evidence>
<evidence type="ECO:0000256" key="8">
    <source>
        <dbReference type="ARBA" id="ARBA00049244"/>
    </source>
</evidence>
<reference evidence="11" key="1">
    <citation type="submission" date="2020-10" db="EMBL/GenBank/DDBJ databases">
        <authorList>
            <person name="Gilroy R."/>
        </authorList>
    </citation>
    <scope>NUCLEOTIDE SEQUENCE</scope>
    <source>
        <strain evidence="11">1748</strain>
    </source>
</reference>
<evidence type="ECO:0000256" key="3">
    <source>
        <dbReference type="ARBA" id="ARBA00022679"/>
    </source>
</evidence>
<evidence type="ECO:0000259" key="10">
    <source>
        <dbReference type="Pfam" id="PF21694"/>
    </source>
</evidence>